<evidence type="ECO:0000256" key="1">
    <source>
        <dbReference type="SAM" id="Phobius"/>
    </source>
</evidence>
<feature type="domain" description="DUF3592" evidence="2">
    <location>
        <begin position="40"/>
        <end position="111"/>
    </location>
</feature>
<name>A0A8J3PTG8_9ACTN</name>
<keyword evidence="4" id="KW-1185">Reference proteome</keyword>
<dbReference type="Proteomes" id="UP000630097">
    <property type="component" value="Unassembled WGS sequence"/>
</dbReference>
<dbReference type="RefSeq" id="WP_203883907.1">
    <property type="nucleotide sequence ID" value="NZ_BAABHH010000012.1"/>
</dbReference>
<dbReference type="EMBL" id="BONV01000014">
    <property type="protein sequence ID" value="GIG80508.1"/>
    <property type="molecule type" value="Genomic_DNA"/>
</dbReference>
<protein>
    <recommendedName>
        <fullName evidence="2">DUF3592 domain-containing protein</fullName>
    </recommendedName>
</protein>
<evidence type="ECO:0000313" key="4">
    <source>
        <dbReference type="Proteomes" id="UP000630097"/>
    </source>
</evidence>
<comment type="caution">
    <text evidence="3">The sequence shown here is derived from an EMBL/GenBank/DDBJ whole genome shotgun (WGS) entry which is preliminary data.</text>
</comment>
<gene>
    <name evidence="3" type="ORF">Pka01_36350</name>
</gene>
<reference evidence="3 4" key="1">
    <citation type="submission" date="2021-01" db="EMBL/GenBank/DDBJ databases">
        <title>Whole genome shotgun sequence of Planotetraspora kaengkrachanensis NBRC 104272.</title>
        <authorList>
            <person name="Komaki H."/>
            <person name="Tamura T."/>
        </authorList>
    </citation>
    <scope>NUCLEOTIDE SEQUENCE [LARGE SCALE GENOMIC DNA]</scope>
    <source>
        <strain evidence="3 4">NBRC 104272</strain>
    </source>
</reference>
<feature type="transmembrane region" description="Helical" evidence="1">
    <location>
        <begin position="6"/>
        <end position="28"/>
    </location>
</feature>
<keyword evidence="1" id="KW-0472">Membrane</keyword>
<organism evidence="3 4">
    <name type="scientific">Planotetraspora kaengkrachanensis</name>
    <dbReference type="NCBI Taxonomy" id="575193"/>
    <lineage>
        <taxon>Bacteria</taxon>
        <taxon>Bacillati</taxon>
        <taxon>Actinomycetota</taxon>
        <taxon>Actinomycetes</taxon>
        <taxon>Streptosporangiales</taxon>
        <taxon>Streptosporangiaceae</taxon>
        <taxon>Planotetraspora</taxon>
    </lineage>
</organism>
<feature type="transmembrane region" description="Helical" evidence="1">
    <location>
        <begin position="115"/>
        <end position="136"/>
    </location>
</feature>
<dbReference type="AlphaFoldDB" id="A0A8J3PTG8"/>
<evidence type="ECO:0000313" key="3">
    <source>
        <dbReference type="EMBL" id="GIG80508.1"/>
    </source>
</evidence>
<keyword evidence="1" id="KW-0812">Transmembrane</keyword>
<evidence type="ECO:0000259" key="2">
    <source>
        <dbReference type="Pfam" id="PF12158"/>
    </source>
</evidence>
<keyword evidence="1" id="KW-1133">Transmembrane helix</keyword>
<sequence>MVQNLFFSLMFAIAGAGLLVAGGVMGIGSYRFLRRAQRADGEVVRLRTRRTGRRGHRSRVYYPTVRYTTVYGQRVETEANIGTGRPAAMPGERVPILYDPERPTRIRIDTPAGRGVVGGAVFAAVGLVFCAVSVYVNAVSA</sequence>
<dbReference type="InterPro" id="IPR021994">
    <property type="entry name" value="DUF3592"/>
</dbReference>
<dbReference type="Pfam" id="PF12158">
    <property type="entry name" value="DUF3592"/>
    <property type="match status" value="1"/>
</dbReference>
<proteinExistence type="predicted"/>
<accession>A0A8J3PTG8</accession>